<sequence>MIFYQLKIIGEKELLKYKLIPNPFIIYRIALKIECKSKNITIERKFVSNIASNLWKSEPASVKNTYKEIENGTFNVPVSNSIFSISDTPTSNKQQISEDIVSKLRRLYYQGNVASLGRVYEAHSKAVKKEHCIKHKWDCSGIEHRPRLYVILWNECCKRCKSTVYEDDEHIQEISIKHIIRKLRKLQYSRTNVQMAIINRRCLICDVIQKCLVCSRDSSNPKERLVILAGGEIIIIFFVNISLLC</sequence>
<accession>A0A915Z5A4</accession>
<evidence type="ECO:0008006" key="4">
    <source>
        <dbReference type="Google" id="ProtNLM"/>
    </source>
</evidence>
<evidence type="ECO:0000313" key="2">
    <source>
        <dbReference type="EMBL" id="CAB5362268.1"/>
    </source>
</evidence>
<evidence type="ECO:0000313" key="3">
    <source>
        <dbReference type="Proteomes" id="UP000684084"/>
    </source>
</evidence>
<keyword evidence="1" id="KW-1133">Transmembrane helix</keyword>
<protein>
    <recommendedName>
        <fullName evidence="4">HMG box domain-containing protein</fullName>
    </recommendedName>
</protein>
<dbReference type="OrthoDB" id="2314119at2759"/>
<gene>
    <name evidence="2" type="ORF">CHRIB12_LOCUS9010</name>
</gene>
<organism evidence="2 3">
    <name type="scientific">Rhizophagus irregularis</name>
    <dbReference type="NCBI Taxonomy" id="588596"/>
    <lineage>
        <taxon>Eukaryota</taxon>
        <taxon>Fungi</taxon>
        <taxon>Fungi incertae sedis</taxon>
        <taxon>Mucoromycota</taxon>
        <taxon>Glomeromycotina</taxon>
        <taxon>Glomeromycetes</taxon>
        <taxon>Glomerales</taxon>
        <taxon>Glomeraceae</taxon>
        <taxon>Rhizophagus</taxon>
    </lineage>
</organism>
<dbReference type="Proteomes" id="UP000684084">
    <property type="component" value="Unassembled WGS sequence"/>
</dbReference>
<comment type="caution">
    <text evidence="2">The sequence shown here is derived from an EMBL/GenBank/DDBJ whole genome shotgun (WGS) entry which is preliminary data.</text>
</comment>
<dbReference type="AlphaFoldDB" id="A0A915Z5A4"/>
<keyword evidence="1" id="KW-0812">Transmembrane</keyword>
<feature type="transmembrane region" description="Helical" evidence="1">
    <location>
        <begin position="225"/>
        <end position="244"/>
    </location>
</feature>
<proteinExistence type="predicted"/>
<dbReference type="EMBL" id="CAGKOT010000017">
    <property type="protein sequence ID" value="CAB5362268.1"/>
    <property type="molecule type" value="Genomic_DNA"/>
</dbReference>
<reference evidence="2" key="1">
    <citation type="submission" date="2020-05" db="EMBL/GenBank/DDBJ databases">
        <authorList>
            <person name="Rincon C."/>
            <person name="Sanders R I."/>
            <person name="Robbins C."/>
            <person name="Chaturvedi A."/>
        </authorList>
    </citation>
    <scope>NUCLEOTIDE SEQUENCE</scope>
    <source>
        <strain evidence="2">CHB12</strain>
    </source>
</reference>
<keyword evidence="1" id="KW-0472">Membrane</keyword>
<evidence type="ECO:0000256" key="1">
    <source>
        <dbReference type="SAM" id="Phobius"/>
    </source>
</evidence>
<name>A0A915Z5A4_9GLOM</name>